<feature type="region of interest" description="Disordered" evidence="1">
    <location>
        <begin position="161"/>
        <end position="183"/>
    </location>
</feature>
<reference evidence="2 3" key="1">
    <citation type="journal article" date="2019" name="Commun. Biol.">
        <title>The bagworm genome reveals a unique fibroin gene that provides high tensile strength.</title>
        <authorList>
            <person name="Kono N."/>
            <person name="Nakamura H."/>
            <person name="Ohtoshi R."/>
            <person name="Tomita M."/>
            <person name="Numata K."/>
            <person name="Arakawa K."/>
        </authorList>
    </citation>
    <scope>NUCLEOTIDE SEQUENCE [LARGE SCALE GENOMIC DNA]</scope>
</reference>
<evidence type="ECO:0000256" key="1">
    <source>
        <dbReference type="SAM" id="MobiDB-lite"/>
    </source>
</evidence>
<keyword evidence="3" id="KW-1185">Reference proteome</keyword>
<sequence>MFVSAHIPTRIYCVGRGCSYILTINLRLAVTVNSDTTPYSAYYVVDAYTGEAERAAPPRPVLPRGAYGRPKTCGITQYGGGDLRLTTPRRAFAAVLKRYSARGSRDGWIGYSKLIANIAIKTAVEVHVATVKINLRVNAYSAGGYCGSTSHGCNLAHIINTTRAPPPRPPRPVAQEQLINMRK</sequence>
<name>A0A4C1THX1_EUMVA</name>
<protein>
    <submittedName>
        <fullName evidence="2">Uncharacterized protein</fullName>
    </submittedName>
</protein>
<gene>
    <name evidence="2" type="ORF">EVAR_102761_1</name>
</gene>
<proteinExistence type="predicted"/>
<dbReference type="EMBL" id="BGZK01000061">
    <property type="protein sequence ID" value="GBP14082.1"/>
    <property type="molecule type" value="Genomic_DNA"/>
</dbReference>
<organism evidence="2 3">
    <name type="scientific">Eumeta variegata</name>
    <name type="common">Bagworm moth</name>
    <name type="synonym">Eumeta japonica</name>
    <dbReference type="NCBI Taxonomy" id="151549"/>
    <lineage>
        <taxon>Eukaryota</taxon>
        <taxon>Metazoa</taxon>
        <taxon>Ecdysozoa</taxon>
        <taxon>Arthropoda</taxon>
        <taxon>Hexapoda</taxon>
        <taxon>Insecta</taxon>
        <taxon>Pterygota</taxon>
        <taxon>Neoptera</taxon>
        <taxon>Endopterygota</taxon>
        <taxon>Lepidoptera</taxon>
        <taxon>Glossata</taxon>
        <taxon>Ditrysia</taxon>
        <taxon>Tineoidea</taxon>
        <taxon>Psychidae</taxon>
        <taxon>Oiketicinae</taxon>
        <taxon>Eumeta</taxon>
    </lineage>
</organism>
<accession>A0A4C1THX1</accession>
<dbReference type="AlphaFoldDB" id="A0A4C1THX1"/>
<dbReference type="Proteomes" id="UP000299102">
    <property type="component" value="Unassembled WGS sequence"/>
</dbReference>
<evidence type="ECO:0000313" key="2">
    <source>
        <dbReference type="EMBL" id="GBP14082.1"/>
    </source>
</evidence>
<evidence type="ECO:0000313" key="3">
    <source>
        <dbReference type="Proteomes" id="UP000299102"/>
    </source>
</evidence>
<comment type="caution">
    <text evidence="2">The sequence shown here is derived from an EMBL/GenBank/DDBJ whole genome shotgun (WGS) entry which is preliminary data.</text>
</comment>